<gene>
    <name evidence="1" type="ORF">NDU88_003679</name>
</gene>
<sequence>MHSKEPDVLQPCCCPIKGKCRGKCSSRRDSAKLCTVRILAALYNKKIECRDPCTVEVCQQQKRPLDCLGEDGELVSW</sequence>
<evidence type="ECO:0000313" key="1">
    <source>
        <dbReference type="EMBL" id="KAJ1208293.1"/>
    </source>
</evidence>
<reference evidence="1" key="1">
    <citation type="journal article" date="2022" name="bioRxiv">
        <title>Sequencing and chromosome-scale assembly of the giantPleurodeles waltlgenome.</title>
        <authorList>
            <person name="Brown T."/>
            <person name="Elewa A."/>
            <person name="Iarovenko S."/>
            <person name="Subramanian E."/>
            <person name="Araus A.J."/>
            <person name="Petzold A."/>
            <person name="Susuki M."/>
            <person name="Suzuki K.-i.T."/>
            <person name="Hayashi T."/>
            <person name="Toyoda A."/>
            <person name="Oliveira C."/>
            <person name="Osipova E."/>
            <person name="Leigh N.D."/>
            <person name="Simon A."/>
            <person name="Yun M.H."/>
        </authorList>
    </citation>
    <scope>NUCLEOTIDE SEQUENCE</scope>
    <source>
        <strain evidence="1">20211129_DDA</strain>
        <tissue evidence="1">Liver</tissue>
    </source>
</reference>
<name>A0AAV7W2V2_PLEWA</name>
<evidence type="ECO:0000313" key="2">
    <source>
        <dbReference type="Proteomes" id="UP001066276"/>
    </source>
</evidence>
<protein>
    <submittedName>
        <fullName evidence="1">Uncharacterized protein</fullName>
    </submittedName>
</protein>
<dbReference type="Proteomes" id="UP001066276">
    <property type="component" value="Chromosome 1_2"/>
</dbReference>
<comment type="caution">
    <text evidence="1">The sequence shown here is derived from an EMBL/GenBank/DDBJ whole genome shotgun (WGS) entry which is preliminary data.</text>
</comment>
<accession>A0AAV7W2V2</accession>
<dbReference type="AlphaFoldDB" id="A0AAV7W2V2"/>
<proteinExistence type="predicted"/>
<organism evidence="1 2">
    <name type="scientific">Pleurodeles waltl</name>
    <name type="common">Iberian ribbed newt</name>
    <dbReference type="NCBI Taxonomy" id="8319"/>
    <lineage>
        <taxon>Eukaryota</taxon>
        <taxon>Metazoa</taxon>
        <taxon>Chordata</taxon>
        <taxon>Craniata</taxon>
        <taxon>Vertebrata</taxon>
        <taxon>Euteleostomi</taxon>
        <taxon>Amphibia</taxon>
        <taxon>Batrachia</taxon>
        <taxon>Caudata</taxon>
        <taxon>Salamandroidea</taxon>
        <taxon>Salamandridae</taxon>
        <taxon>Pleurodelinae</taxon>
        <taxon>Pleurodeles</taxon>
    </lineage>
</organism>
<dbReference type="EMBL" id="JANPWB010000002">
    <property type="protein sequence ID" value="KAJ1208293.1"/>
    <property type="molecule type" value="Genomic_DNA"/>
</dbReference>
<keyword evidence="2" id="KW-1185">Reference proteome</keyword>